<reference evidence="7 8" key="1">
    <citation type="submission" date="2018-10" db="EMBL/GenBank/DDBJ databases">
        <title>Genome assembly for a Yunnan-Guizhou Plateau 3E fish, Anabarilius grahami (Regan), and its evolutionary and genetic applications.</title>
        <authorList>
            <person name="Jiang W."/>
        </authorList>
    </citation>
    <scope>NUCLEOTIDE SEQUENCE [LARGE SCALE GENOMIC DNA]</scope>
    <source>
        <strain evidence="7">AG-KIZ</strain>
        <tissue evidence="7">Muscle</tissue>
    </source>
</reference>
<evidence type="ECO:0000256" key="3">
    <source>
        <dbReference type="ARBA" id="ARBA00023157"/>
    </source>
</evidence>
<dbReference type="PANTHER" id="PTHR19331:SF482">
    <property type="entry name" value="SCAVENGER RECEPTOR CLASS A MEMBER 5"/>
    <property type="match status" value="1"/>
</dbReference>
<evidence type="ECO:0000256" key="1">
    <source>
        <dbReference type="ARBA" id="ARBA00022729"/>
    </source>
</evidence>
<comment type="caution">
    <text evidence="4">Lacks conserved residue(s) required for the propagation of feature annotation.</text>
</comment>
<feature type="region of interest" description="Disordered" evidence="5">
    <location>
        <begin position="480"/>
        <end position="505"/>
    </location>
</feature>
<dbReference type="GO" id="GO:0016020">
    <property type="term" value="C:membrane"/>
    <property type="evidence" value="ECO:0007669"/>
    <property type="project" value="InterPro"/>
</dbReference>
<sequence>MNIELNTLVGVSCYTPRGASYPVTVSVGRLESPSQTPETTEAWVTSEVVHYSKTMDFTIPAIAKYEGKIVCWYQSTRTELKNPHSEFSNPVTLVVSALRAPIVSLHPNPFRVGGNYTVYCNSTSGPVTNFTLSLYYRNLPVTPGTNWTFAGSLFLTDSHNIYIRNTNAVVPIEFSCDMEMLYNGKVLSSPKSNIEKAIPEELPVRLWEQSLGETCLGYLDVKFRGEWQPVCQKEVDTEADASAVIATAKVVCKELGCGRVLKWGRVLDNNRQNSFTLGGIRCSGKEEKTRDCPMGEIEFCNKRSFLYIVCSDALPLPKLSVMNYGPVSKLYVKEKQNVEISCSVDSTYLKGHYVTHPIHTCTLNTVTLNCFIITLQILFLGEFIFKKDGVVLRRIYASKISSESITESDKVGGEYECVYQLDSSQIKPVSQPSNTVFIYVYIPPDPVPIVAGVLTTVIGIAIMTYICVYRTATEEVQGNEFPAHSQDPATNTENPDHNVYIPQQL</sequence>
<organism evidence="7 8">
    <name type="scientific">Anabarilius grahami</name>
    <name type="common">Kanglang fish</name>
    <name type="synonym">Barilius grahami</name>
    <dbReference type="NCBI Taxonomy" id="495550"/>
    <lineage>
        <taxon>Eukaryota</taxon>
        <taxon>Metazoa</taxon>
        <taxon>Chordata</taxon>
        <taxon>Craniata</taxon>
        <taxon>Vertebrata</taxon>
        <taxon>Euteleostomi</taxon>
        <taxon>Actinopterygii</taxon>
        <taxon>Neopterygii</taxon>
        <taxon>Teleostei</taxon>
        <taxon>Ostariophysi</taxon>
        <taxon>Cypriniformes</taxon>
        <taxon>Xenocyprididae</taxon>
        <taxon>Xenocypridinae</taxon>
        <taxon>Xenocypridinae incertae sedis</taxon>
        <taxon>Anabarilius</taxon>
    </lineage>
</organism>
<keyword evidence="3 4" id="KW-1015">Disulfide bond</keyword>
<keyword evidence="8" id="KW-1185">Reference proteome</keyword>
<keyword evidence="1" id="KW-0732">Signal</keyword>
<feature type="domain" description="SRCR" evidence="6">
    <location>
        <begin position="204"/>
        <end position="311"/>
    </location>
</feature>
<evidence type="ECO:0000259" key="6">
    <source>
        <dbReference type="PROSITE" id="PS50287"/>
    </source>
</evidence>
<comment type="caution">
    <text evidence="7">The sequence shown here is derived from an EMBL/GenBank/DDBJ whole genome shotgun (WGS) entry which is preliminary data.</text>
</comment>
<evidence type="ECO:0000313" key="8">
    <source>
        <dbReference type="Proteomes" id="UP000281406"/>
    </source>
</evidence>
<dbReference type="SMART" id="SM00202">
    <property type="entry name" value="SR"/>
    <property type="match status" value="1"/>
</dbReference>
<evidence type="ECO:0000256" key="5">
    <source>
        <dbReference type="SAM" id="MobiDB-lite"/>
    </source>
</evidence>
<dbReference type="PANTHER" id="PTHR19331">
    <property type="entry name" value="SCAVENGER RECEPTOR DOMAIN-CONTAINING"/>
    <property type="match status" value="1"/>
</dbReference>
<dbReference type="Proteomes" id="UP000281406">
    <property type="component" value="Unassembled WGS sequence"/>
</dbReference>
<name>A0A3N0YWN5_ANAGA</name>
<evidence type="ECO:0000256" key="4">
    <source>
        <dbReference type="PROSITE-ProRule" id="PRU00196"/>
    </source>
</evidence>
<evidence type="ECO:0000256" key="2">
    <source>
        <dbReference type="ARBA" id="ARBA00022737"/>
    </source>
</evidence>
<dbReference type="PROSITE" id="PS50287">
    <property type="entry name" value="SRCR_2"/>
    <property type="match status" value="1"/>
</dbReference>
<dbReference type="InterPro" id="IPR036772">
    <property type="entry name" value="SRCR-like_dom_sf"/>
</dbReference>
<protein>
    <submittedName>
        <fullName evidence="7">Deleted in malignant brain tumors 1 protein</fullName>
    </submittedName>
</protein>
<dbReference type="InterPro" id="IPR001190">
    <property type="entry name" value="SRCR"/>
</dbReference>
<dbReference type="SUPFAM" id="SSF56487">
    <property type="entry name" value="SRCR-like"/>
    <property type="match status" value="1"/>
</dbReference>
<dbReference type="EMBL" id="RJVU01019434">
    <property type="protein sequence ID" value="ROL50656.1"/>
    <property type="molecule type" value="Genomic_DNA"/>
</dbReference>
<dbReference type="OrthoDB" id="8719906at2759"/>
<dbReference type="Gene3D" id="3.10.250.10">
    <property type="entry name" value="SRCR-like domain"/>
    <property type="match status" value="1"/>
</dbReference>
<dbReference type="AlphaFoldDB" id="A0A3N0YWN5"/>
<keyword evidence="2" id="KW-0677">Repeat</keyword>
<gene>
    <name evidence="7" type="ORF">DPX16_14900</name>
</gene>
<proteinExistence type="predicted"/>
<accession>A0A3N0YWN5</accession>
<dbReference type="Pfam" id="PF00530">
    <property type="entry name" value="SRCR"/>
    <property type="match status" value="1"/>
</dbReference>
<feature type="disulfide bond" evidence="4">
    <location>
        <begin position="282"/>
        <end position="292"/>
    </location>
</feature>
<evidence type="ECO:0000313" key="7">
    <source>
        <dbReference type="EMBL" id="ROL50656.1"/>
    </source>
</evidence>